<dbReference type="CDD" id="cd09633">
    <property type="entry name" value="Deltex_C"/>
    <property type="match status" value="1"/>
</dbReference>
<dbReference type="GO" id="GO:0008270">
    <property type="term" value="F:zinc ion binding"/>
    <property type="evidence" value="ECO:0007669"/>
    <property type="project" value="UniProtKB-KW"/>
</dbReference>
<name>A0A9D3N8R0_9TELE</name>
<protein>
    <recommendedName>
        <fullName evidence="9">E3 ubiquitin-protein ligase</fullName>
        <ecNumber evidence="9">2.3.2.27</ecNumber>
    </recommendedName>
</protein>
<comment type="pathway">
    <text evidence="2 9">Protein modification; protein ubiquitination.</text>
</comment>
<keyword evidence="6 8" id="KW-0863">Zinc-finger</keyword>
<comment type="subcellular location">
    <subcellularLocation>
        <location evidence="9">Cytoplasm</location>
    </subcellularLocation>
</comment>
<dbReference type="SMART" id="SM00184">
    <property type="entry name" value="RING"/>
    <property type="match status" value="1"/>
</dbReference>
<dbReference type="InterPro" id="IPR013083">
    <property type="entry name" value="Znf_RING/FYVE/PHD"/>
</dbReference>
<evidence type="ECO:0000256" key="5">
    <source>
        <dbReference type="ARBA" id="ARBA00022723"/>
    </source>
</evidence>
<keyword evidence="4 9" id="KW-0808">Transferase</keyword>
<dbReference type="OrthoDB" id="527344at2759"/>
<evidence type="ECO:0000313" key="12">
    <source>
        <dbReference type="Proteomes" id="UP000824219"/>
    </source>
</evidence>
<sequence length="436" mass="49123">MAEPHLPEIFSNMTLLVNPERFVEPNAVLKKTGLKIEERGSLLKVEGTFNDIEKTYLELQGTCKERKTDQYGAPKERSSVYQYTSASMKSASSAPVEPVEVDNVVMSYIKEKCSAELDKIRRPEVSMKTDKKQVTFHPQDPGHGTVLAHLVRERFVSFYQKIATVLQTRSYCLDAYQLQPLLAEFPELLLNTGQSKTDEITLTGRFSSLERFEQFLKSPPKRSSPRKINYTMDIGATDSSQALQSKTPDKEETCSICLEQMVQSQMKTLEKCKHSFCIECLKRAFEIKPICPTCGVIYGALEGTQPKGGKMKVTYEKFPLPGYENYGTILIHYIIPSGIQGDEHPNPGKPYDGAVRLAYLPNNTEGKKVLKLLTKAFEQRLTFTVGRSSTTGRSNVVTWNDIHHKTSCIGGPTAYGYPDPDYLKRVQEELKVKGIY</sequence>
<organism evidence="11 12">
    <name type="scientific">Hemibagrus wyckioides</name>
    <dbReference type="NCBI Taxonomy" id="337641"/>
    <lineage>
        <taxon>Eukaryota</taxon>
        <taxon>Metazoa</taxon>
        <taxon>Chordata</taxon>
        <taxon>Craniata</taxon>
        <taxon>Vertebrata</taxon>
        <taxon>Euteleostomi</taxon>
        <taxon>Actinopterygii</taxon>
        <taxon>Neopterygii</taxon>
        <taxon>Teleostei</taxon>
        <taxon>Ostariophysi</taxon>
        <taxon>Siluriformes</taxon>
        <taxon>Bagridae</taxon>
        <taxon>Hemibagrus</taxon>
    </lineage>
</organism>
<feature type="domain" description="RING-type" evidence="10">
    <location>
        <begin position="254"/>
        <end position="294"/>
    </location>
</feature>
<dbReference type="SUPFAM" id="SSF57850">
    <property type="entry name" value="RING/U-box"/>
    <property type="match status" value="1"/>
</dbReference>
<evidence type="ECO:0000313" key="11">
    <source>
        <dbReference type="EMBL" id="KAG7318286.1"/>
    </source>
</evidence>
<dbReference type="PANTHER" id="PTHR12622">
    <property type="entry name" value="DELTEX-RELATED"/>
    <property type="match status" value="1"/>
</dbReference>
<evidence type="ECO:0000256" key="3">
    <source>
        <dbReference type="ARBA" id="ARBA00009413"/>
    </source>
</evidence>
<dbReference type="GO" id="GO:0005737">
    <property type="term" value="C:cytoplasm"/>
    <property type="evidence" value="ECO:0007669"/>
    <property type="project" value="UniProtKB-SubCell"/>
</dbReference>
<evidence type="ECO:0000256" key="2">
    <source>
        <dbReference type="ARBA" id="ARBA00004906"/>
    </source>
</evidence>
<dbReference type="Gene3D" id="3.30.390.130">
    <property type="match status" value="1"/>
</dbReference>
<dbReference type="InterPro" id="IPR001841">
    <property type="entry name" value="Znf_RING"/>
</dbReference>
<dbReference type="Pfam" id="PF13639">
    <property type="entry name" value="zf-RING_2"/>
    <property type="match status" value="1"/>
</dbReference>
<dbReference type="Gene3D" id="3.30.40.10">
    <property type="entry name" value="Zinc/RING finger domain, C3HC4 (zinc finger)"/>
    <property type="match status" value="1"/>
</dbReference>
<dbReference type="GO" id="GO:0007219">
    <property type="term" value="P:Notch signaling pathway"/>
    <property type="evidence" value="ECO:0007669"/>
    <property type="project" value="InterPro"/>
</dbReference>
<evidence type="ECO:0000256" key="9">
    <source>
        <dbReference type="RuleBase" id="RU367105"/>
    </source>
</evidence>
<gene>
    <name evidence="11" type="ORF">KOW79_018041</name>
</gene>
<dbReference type="GO" id="GO:0061630">
    <property type="term" value="F:ubiquitin protein ligase activity"/>
    <property type="evidence" value="ECO:0007669"/>
    <property type="project" value="UniProtKB-UniRule"/>
</dbReference>
<comment type="similarity">
    <text evidence="3 9">Belongs to the Deltex family.</text>
</comment>
<evidence type="ECO:0000256" key="7">
    <source>
        <dbReference type="ARBA" id="ARBA00022833"/>
    </source>
</evidence>
<dbReference type="EC" id="2.3.2.27" evidence="9"/>
<dbReference type="PROSITE" id="PS50089">
    <property type="entry name" value="ZF_RING_2"/>
    <property type="match status" value="1"/>
</dbReference>
<evidence type="ECO:0000256" key="1">
    <source>
        <dbReference type="ARBA" id="ARBA00000900"/>
    </source>
</evidence>
<evidence type="ECO:0000256" key="8">
    <source>
        <dbReference type="PROSITE-ProRule" id="PRU00175"/>
    </source>
</evidence>
<keyword evidence="12" id="KW-1185">Reference proteome</keyword>
<dbReference type="InterPro" id="IPR039396">
    <property type="entry name" value="Deltex_C"/>
</dbReference>
<dbReference type="PROSITE" id="PS00518">
    <property type="entry name" value="ZF_RING_1"/>
    <property type="match status" value="1"/>
</dbReference>
<dbReference type="InterPro" id="IPR039398">
    <property type="entry name" value="Deltex_fam"/>
</dbReference>
<keyword evidence="5 9" id="KW-0479">Metal-binding</keyword>
<dbReference type="InterPro" id="IPR017907">
    <property type="entry name" value="Znf_RING_CS"/>
</dbReference>
<evidence type="ECO:0000259" key="10">
    <source>
        <dbReference type="PROSITE" id="PS50089"/>
    </source>
</evidence>
<reference evidence="11 12" key="1">
    <citation type="submission" date="2021-06" db="EMBL/GenBank/DDBJ databases">
        <title>Chromosome-level genome assembly of the red-tail catfish (Hemibagrus wyckioides).</title>
        <authorList>
            <person name="Shao F."/>
        </authorList>
    </citation>
    <scope>NUCLEOTIDE SEQUENCE [LARGE SCALE GENOMIC DNA]</scope>
    <source>
        <strain evidence="11">EC202008001</strain>
        <tissue evidence="11">Blood</tissue>
    </source>
</reference>
<dbReference type="GO" id="GO:0016567">
    <property type="term" value="P:protein ubiquitination"/>
    <property type="evidence" value="ECO:0007669"/>
    <property type="project" value="UniProtKB-UniRule"/>
</dbReference>
<proteinExistence type="inferred from homology"/>
<dbReference type="FunFam" id="3.30.390.130:FF:000001">
    <property type="entry name" value="Probable E3 ubiquitin-protein ligase DTX3"/>
    <property type="match status" value="1"/>
</dbReference>
<evidence type="ECO:0000256" key="6">
    <source>
        <dbReference type="ARBA" id="ARBA00022771"/>
    </source>
</evidence>
<keyword evidence="9" id="KW-0963">Cytoplasm</keyword>
<comment type="catalytic activity">
    <reaction evidence="1 9">
        <text>S-ubiquitinyl-[E2 ubiquitin-conjugating enzyme]-L-cysteine + [acceptor protein]-L-lysine = [E2 ubiquitin-conjugating enzyme]-L-cysteine + N(6)-ubiquitinyl-[acceptor protein]-L-lysine.</text>
        <dbReference type="EC" id="2.3.2.27"/>
    </reaction>
</comment>
<dbReference type="Proteomes" id="UP000824219">
    <property type="component" value="Linkage Group LG22"/>
</dbReference>
<dbReference type="InterPro" id="IPR039399">
    <property type="entry name" value="Deltex_C_sf"/>
</dbReference>
<dbReference type="EMBL" id="JAHKSW010000022">
    <property type="protein sequence ID" value="KAG7318286.1"/>
    <property type="molecule type" value="Genomic_DNA"/>
</dbReference>
<comment type="caution">
    <text evidence="11">The sequence shown here is derived from an EMBL/GenBank/DDBJ whole genome shotgun (WGS) entry which is preliminary data.</text>
</comment>
<keyword evidence="7 9" id="KW-0862">Zinc</keyword>
<dbReference type="AlphaFoldDB" id="A0A9D3N8R0"/>
<accession>A0A9D3N8R0</accession>
<evidence type="ECO:0000256" key="4">
    <source>
        <dbReference type="ARBA" id="ARBA00022679"/>
    </source>
</evidence>
<dbReference type="Pfam" id="PF18102">
    <property type="entry name" value="DTC"/>
    <property type="match status" value="1"/>
</dbReference>